<evidence type="ECO:0000313" key="2">
    <source>
        <dbReference type="Proteomes" id="UP001430953"/>
    </source>
</evidence>
<dbReference type="AlphaFoldDB" id="A0AAW2F4Z8"/>
<gene>
    <name evidence="1" type="ORF">PUN28_014344</name>
</gene>
<protein>
    <submittedName>
        <fullName evidence="1">Uncharacterized protein</fullName>
    </submittedName>
</protein>
<dbReference type="Proteomes" id="UP001430953">
    <property type="component" value="Unassembled WGS sequence"/>
</dbReference>
<keyword evidence="2" id="KW-1185">Reference proteome</keyword>
<reference evidence="1 2" key="1">
    <citation type="submission" date="2023-03" db="EMBL/GenBank/DDBJ databases">
        <title>High recombination rates correlate with genetic variation in Cardiocondyla obscurior ants.</title>
        <authorList>
            <person name="Errbii M."/>
        </authorList>
    </citation>
    <scope>NUCLEOTIDE SEQUENCE [LARGE SCALE GENOMIC DNA]</scope>
    <source>
        <strain evidence="1">Alpha-2009</strain>
        <tissue evidence="1">Whole body</tissue>
    </source>
</reference>
<sequence length="165" mass="18989">MLLKVTAELALVRRKREENSFVFTETFSVRKTQVIIKETIKSVYNELIFSKRLGSICRNDFAPWRKQPDRLLASTEKRRSETSCLIVKAILGCVPGQSTFVSRLMPSKSRAHVFFDISEIAPISEARLFNRGVRFCIAHVSICNYVGTWLSLRNLDFVSNRISER</sequence>
<accession>A0AAW2F4Z8</accession>
<organism evidence="1 2">
    <name type="scientific">Cardiocondyla obscurior</name>
    <dbReference type="NCBI Taxonomy" id="286306"/>
    <lineage>
        <taxon>Eukaryota</taxon>
        <taxon>Metazoa</taxon>
        <taxon>Ecdysozoa</taxon>
        <taxon>Arthropoda</taxon>
        <taxon>Hexapoda</taxon>
        <taxon>Insecta</taxon>
        <taxon>Pterygota</taxon>
        <taxon>Neoptera</taxon>
        <taxon>Endopterygota</taxon>
        <taxon>Hymenoptera</taxon>
        <taxon>Apocrita</taxon>
        <taxon>Aculeata</taxon>
        <taxon>Formicoidea</taxon>
        <taxon>Formicidae</taxon>
        <taxon>Myrmicinae</taxon>
        <taxon>Cardiocondyla</taxon>
    </lineage>
</organism>
<name>A0AAW2F4Z8_9HYME</name>
<comment type="caution">
    <text evidence="1">The sequence shown here is derived from an EMBL/GenBank/DDBJ whole genome shotgun (WGS) entry which is preliminary data.</text>
</comment>
<dbReference type="EMBL" id="JADYXP020000015">
    <property type="protein sequence ID" value="KAL0109192.1"/>
    <property type="molecule type" value="Genomic_DNA"/>
</dbReference>
<proteinExistence type="predicted"/>
<evidence type="ECO:0000313" key="1">
    <source>
        <dbReference type="EMBL" id="KAL0109192.1"/>
    </source>
</evidence>